<feature type="domain" description="Xylanase inhibitor N-terminal" evidence="2">
    <location>
        <begin position="279"/>
        <end position="339"/>
    </location>
</feature>
<dbReference type="EMBL" id="VEPZ02001653">
    <property type="protein sequence ID" value="KAE8664300.1"/>
    <property type="molecule type" value="Genomic_DNA"/>
</dbReference>
<dbReference type="GO" id="GO:0006508">
    <property type="term" value="P:proteolysis"/>
    <property type="evidence" value="ECO:0007669"/>
    <property type="project" value="InterPro"/>
</dbReference>
<gene>
    <name evidence="3" type="ORF">F3Y22_tig00112801pilonHSYRG00068</name>
</gene>
<organism evidence="3 4">
    <name type="scientific">Hibiscus syriacus</name>
    <name type="common">Rose of Sharon</name>
    <dbReference type="NCBI Taxonomy" id="106335"/>
    <lineage>
        <taxon>Eukaryota</taxon>
        <taxon>Viridiplantae</taxon>
        <taxon>Streptophyta</taxon>
        <taxon>Embryophyta</taxon>
        <taxon>Tracheophyta</taxon>
        <taxon>Spermatophyta</taxon>
        <taxon>Magnoliopsida</taxon>
        <taxon>eudicotyledons</taxon>
        <taxon>Gunneridae</taxon>
        <taxon>Pentapetalae</taxon>
        <taxon>rosids</taxon>
        <taxon>malvids</taxon>
        <taxon>Malvales</taxon>
        <taxon>Malvaceae</taxon>
        <taxon>Malvoideae</taxon>
        <taxon>Hibiscus</taxon>
    </lineage>
</organism>
<dbReference type="Pfam" id="PF14543">
    <property type="entry name" value="TAXi_N"/>
    <property type="match status" value="1"/>
</dbReference>
<comment type="caution">
    <text evidence="3">The sequence shown here is derived from an EMBL/GenBank/DDBJ whole genome shotgun (WGS) entry which is preliminary data.</text>
</comment>
<accession>A0A6A2X5S6</accession>
<dbReference type="InterPro" id="IPR021109">
    <property type="entry name" value="Peptidase_aspartic_dom_sf"/>
</dbReference>
<dbReference type="AlphaFoldDB" id="A0A6A2X5S6"/>
<evidence type="ECO:0000313" key="3">
    <source>
        <dbReference type="EMBL" id="KAE8664300.1"/>
    </source>
</evidence>
<dbReference type="GO" id="GO:0004190">
    <property type="term" value="F:aspartic-type endopeptidase activity"/>
    <property type="evidence" value="ECO:0007669"/>
    <property type="project" value="InterPro"/>
</dbReference>
<proteinExistence type="inferred from homology"/>
<dbReference type="SUPFAM" id="SSF50630">
    <property type="entry name" value="Acid proteases"/>
    <property type="match status" value="1"/>
</dbReference>
<dbReference type="Proteomes" id="UP000436088">
    <property type="component" value="Unassembled WGS sequence"/>
</dbReference>
<evidence type="ECO:0000313" key="4">
    <source>
        <dbReference type="Proteomes" id="UP000436088"/>
    </source>
</evidence>
<dbReference type="PANTHER" id="PTHR13683">
    <property type="entry name" value="ASPARTYL PROTEASES"/>
    <property type="match status" value="1"/>
</dbReference>
<evidence type="ECO:0000259" key="2">
    <source>
        <dbReference type="Pfam" id="PF14543"/>
    </source>
</evidence>
<dbReference type="InterPro" id="IPR032861">
    <property type="entry name" value="TAXi_N"/>
</dbReference>
<reference evidence="3" key="1">
    <citation type="submission" date="2019-09" db="EMBL/GenBank/DDBJ databases">
        <title>Draft genome information of white flower Hibiscus syriacus.</title>
        <authorList>
            <person name="Kim Y.-M."/>
        </authorList>
    </citation>
    <scope>NUCLEOTIDE SEQUENCE [LARGE SCALE GENOMIC DNA]</scope>
    <source>
        <strain evidence="3">YM2019G1</strain>
    </source>
</reference>
<dbReference type="InterPro" id="IPR001461">
    <property type="entry name" value="Aspartic_peptidase_A1"/>
</dbReference>
<comment type="similarity">
    <text evidence="1">Belongs to the peptidase A1 family.</text>
</comment>
<protein>
    <recommendedName>
        <fullName evidence="2">Xylanase inhibitor N-terminal domain-containing protein</fullName>
    </recommendedName>
</protein>
<name>A0A6A2X5S6_HIBSY</name>
<evidence type="ECO:0000256" key="1">
    <source>
        <dbReference type="ARBA" id="ARBA00007447"/>
    </source>
</evidence>
<dbReference type="Gene3D" id="2.40.70.10">
    <property type="entry name" value="Acid Proteases"/>
    <property type="match status" value="1"/>
</dbReference>
<dbReference type="PANTHER" id="PTHR13683:SF750">
    <property type="entry name" value="ASPARTYL PROTEASE AED1"/>
    <property type="match status" value="1"/>
</dbReference>
<keyword evidence="4" id="KW-1185">Reference proteome</keyword>
<sequence>MDDILDVGCLMLATMTPELQKQHEDMVAYEMIQNLKEIYEGQSRQERYDTSKALFQCKMAEGSPVRAHVIKMMGYIQTLKKLGFPLKDELATDVILNMKNVGPKLILMVHKDKEKGKKKVATKYKGNGKTKLKGKDALKTKRGVSKEGKCFHCDKNEHWKRICHVYLEKEGYATAESHPPQYHHTHAIQVASLLPSSICSSDASAQASDKYSSLSVVHKHGPCSQLQREKANISTQAEILLQDEAWVKYIHSKLAKNQGLTNVKQSDNVNLPSKDGSVVGSGNSLNCSSSACVYGIQYGDSSFSVGFFAKIKLTLTSRDAFNNFLFGCGQNNQGLFGGAAAGCTIIDSGTVITRLTLAAYSALRSAFRRELKQYPRAQPLSILDTSFARNDDDSDVTILGNTQQKTLEVVYDGGRGRIGFGTGGCT</sequence>
<dbReference type="Pfam" id="PF14223">
    <property type="entry name" value="Retrotran_gag_2"/>
    <property type="match status" value="1"/>
</dbReference>